<sequence length="111" mass="12768">MNKLTAEVARMDIVHLREHQADPHVGLSLREEKYLQALEIALPVLEQQESDGWIEWKGGECPTDIRDRVDIKLRDYGQFTDRVSGRLNWEQFGVSTDIIAYRVIENDGSEG</sequence>
<organism evidence="1 2">
    <name type="scientific">Mixta gaviniae</name>
    <dbReference type="NCBI Taxonomy" id="665914"/>
    <lineage>
        <taxon>Bacteria</taxon>
        <taxon>Pseudomonadati</taxon>
        <taxon>Pseudomonadota</taxon>
        <taxon>Gammaproteobacteria</taxon>
        <taxon>Enterobacterales</taxon>
        <taxon>Erwiniaceae</taxon>
        <taxon>Mixta</taxon>
    </lineage>
</organism>
<proteinExistence type="predicted"/>
<reference evidence="1 2" key="1">
    <citation type="submission" date="2018-01" db="EMBL/GenBank/DDBJ databases">
        <title>Complete and assembled Genome of Pantoea gaviniae DSM22758T.</title>
        <authorList>
            <person name="Stevens M.J.A."/>
            <person name="Zurfluh K."/>
            <person name="Stephan R."/>
        </authorList>
    </citation>
    <scope>NUCLEOTIDE SEQUENCE [LARGE SCALE GENOMIC DNA]</scope>
    <source>
        <strain evidence="1 2">DSM 22758</strain>
    </source>
</reference>
<dbReference type="RefSeq" id="WP_104958092.1">
    <property type="nucleotide sequence ID" value="NZ_CP026377.1"/>
</dbReference>
<keyword evidence="2" id="KW-1185">Reference proteome</keyword>
<evidence type="ECO:0000313" key="2">
    <source>
        <dbReference type="Proteomes" id="UP000238365"/>
    </source>
</evidence>
<dbReference type="AlphaFoldDB" id="A0A1X1EER0"/>
<accession>A0A1X1EER0</accession>
<evidence type="ECO:0000313" key="1">
    <source>
        <dbReference type="EMBL" id="AUX94260.1"/>
    </source>
</evidence>
<dbReference type="KEGG" id="pgz:C2E15_15035"/>
<dbReference type="EMBL" id="CP026377">
    <property type="protein sequence ID" value="AUX94260.1"/>
    <property type="molecule type" value="Genomic_DNA"/>
</dbReference>
<gene>
    <name evidence="1" type="ORF">C2E15_15035</name>
</gene>
<protein>
    <submittedName>
        <fullName evidence="1">Uncharacterized protein</fullName>
    </submittedName>
</protein>
<name>A0A1X1EER0_9GAMM</name>
<dbReference type="Proteomes" id="UP000238365">
    <property type="component" value="Chromosome"/>
</dbReference>
<dbReference type="OrthoDB" id="6549047at2"/>